<dbReference type="Proteomes" id="UP000267464">
    <property type="component" value="Unassembled WGS sequence"/>
</dbReference>
<name>A0A3N7JVL1_9BURK</name>
<dbReference type="AlphaFoldDB" id="A0A3N7JVL1"/>
<dbReference type="EMBL" id="QUSW01000002">
    <property type="protein sequence ID" value="RQP24909.1"/>
    <property type="molecule type" value="Genomic_DNA"/>
</dbReference>
<comment type="caution">
    <text evidence="1">The sequence shown here is derived from an EMBL/GenBank/DDBJ whole genome shotgun (WGS) entry which is preliminary data.</text>
</comment>
<evidence type="ECO:0000313" key="2">
    <source>
        <dbReference type="Proteomes" id="UP000267464"/>
    </source>
</evidence>
<gene>
    <name evidence="1" type="ORF">DZC73_08565</name>
</gene>
<proteinExistence type="predicted"/>
<accession>A0A3N7JVL1</accession>
<keyword evidence="2" id="KW-1185">Reference proteome</keyword>
<reference evidence="1 2" key="2">
    <citation type="submission" date="2018-12" db="EMBL/GenBank/DDBJ databases">
        <title>Rhizobacter gummiphilus sp. nov., a rubber-degrading bacterium isolated from the soil of a botanical garden in Japan.</title>
        <authorList>
            <person name="Shunsuke S.S."/>
        </authorList>
    </citation>
    <scope>NUCLEOTIDE SEQUENCE [LARGE SCALE GENOMIC DNA]</scope>
    <source>
        <strain evidence="1 2">S-16</strain>
    </source>
</reference>
<organism evidence="1 2">
    <name type="scientific">Piscinibacter terrae</name>
    <dbReference type="NCBI Taxonomy" id="2496871"/>
    <lineage>
        <taxon>Bacteria</taxon>
        <taxon>Pseudomonadati</taxon>
        <taxon>Pseudomonadota</taxon>
        <taxon>Betaproteobacteria</taxon>
        <taxon>Burkholderiales</taxon>
        <taxon>Sphaerotilaceae</taxon>
        <taxon>Piscinibacter</taxon>
    </lineage>
</organism>
<protein>
    <submittedName>
        <fullName evidence="1">Uncharacterized protein</fullName>
    </submittedName>
</protein>
<reference evidence="1 2" key="1">
    <citation type="submission" date="2018-08" db="EMBL/GenBank/DDBJ databases">
        <authorList>
            <person name="Khan S.A."/>
            <person name="Jeon C.O."/>
            <person name="Chun B.H."/>
            <person name="Jeong S.E."/>
        </authorList>
    </citation>
    <scope>NUCLEOTIDE SEQUENCE [LARGE SCALE GENOMIC DNA]</scope>
    <source>
        <strain evidence="1 2">S-16</strain>
    </source>
</reference>
<sequence>MQVQHLRELARKRLFGLFDSPDIYFEVSEEEAESVLVAVLVKDMAYGSPLVPPDEAVTLADAFLKSLGGGKDARYFTNGEFGKARSPANLGPRWSPATEHTFDSGILVLTSRQVGCAWFMDED</sequence>
<evidence type="ECO:0000313" key="1">
    <source>
        <dbReference type="EMBL" id="RQP24909.1"/>
    </source>
</evidence>